<reference evidence="1 2" key="1">
    <citation type="submission" date="2020-08" db="EMBL/GenBank/DDBJ databases">
        <title>Genome public.</title>
        <authorList>
            <person name="Liu C."/>
            <person name="Sun Q."/>
        </authorList>
    </citation>
    <scope>NUCLEOTIDE SEQUENCE [LARGE SCALE GENOMIC DNA]</scope>
    <source>
        <strain evidence="1 2">BX1</strain>
    </source>
</reference>
<dbReference type="RefSeq" id="WP_262399262.1">
    <property type="nucleotide sequence ID" value="NZ_JACRTB010000005.1"/>
</dbReference>
<dbReference type="EMBL" id="JACRTB010000005">
    <property type="protein sequence ID" value="MBC8575495.1"/>
    <property type="molecule type" value="Genomic_DNA"/>
</dbReference>
<dbReference type="Proteomes" id="UP000658131">
    <property type="component" value="Unassembled WGS sequence"/>
</dbReference>
<accession>A0ABR7NGG6</accession>
<keyword evidence="2" id="KW-1185">Reference proteome</keyword>
<evidence type="ECO:0000313" key="2">
    <source>
        <dbReference type="Proteomes" id="UP000658131"/>
    </source>
</evidence>
<name>A0ABR7NGG6_9FIRM</name>
<evidence type="ECO:0000313" key="1">
    <source>
        <dbReference type="EMBL" id="MBC8575495.1"/>
    </source>
</evidence>
<protein>
    <submittedName>
        <fullName evidence="1">Uncharacterized protein</fullName>
    </submittedName>
</protein>
<gene>
    <name evidence="1" type="ORF">H8717_03580</name>
</gene>
<comment type="caution">
    <text evidence="1">The sequence shown here is derived from an EMBL/GenBank/DDBJ whole genome shotgun (WGS) entry which is preliminary data.</text>
</comment>
<sequence length="79" mass="8812">MAELAGAVSCRMSCCAFSRQNQVVLDGSRLTVPTEGSLFLYLAWEPLPHQALLEALTIAHKARLWRAFLENGLHPLEFD</sequence>
<organism evidence="1 2">
    <name type="scientific">Yanshouia hominis</name>
    <dbReference type="NCBI Taxonomy" id="2763673"/>
    <lineage>
        <taxon>Bacteria</taxon>
        <taxon>Bacillati</taxon>
        <taxon>Bacillota</taxon>
        <taxon>Clostridia</taxon>
        <taxon>Eubacteriales</taxon>
        <taxon>Oscillospiraceae</taxon>
        <taxon>Yanshouia</taxon>
    </lineage>
</organism>
<proteinExistence type="predicted"/>